<dbReference type="OrthoDB" id="9797341at2"/>
<dbReference type="Proteomes" id="UP000315908">
    <property type="component" value="Unassembled WGS sequence"/>
</dbReference>
<sequence>MNKNNTIRIALIDDRDLLRKGIFGFLGDFGFQYTFEAANGKEALDKMKTCKILPDICVVDVNMPVMNGFETAEKLKQLYPGVKILAFSVNDAEKDVLEMLKRGVDGYILKGADPEELERAVHVIYAGGEYYSVAIKAIVEKFRKQHKKG</sequence>
<evidence type="ECO:0000313" key="5">
    <source>
        <dbReference type="Proteomes" id="UP000315908"/>
    </source>
</evidence>
<comment type="caution">
    <text evidence="4">The sequence shown here is derived from an EMBL/GenBank/DDBJ whole genome shotgun (WGS) entry which is preliminary data.</text>
</comment>
<dbReference type="PROSITE" id="PS50110">
    <property type="entry name" value="RESPONSE_REGULATORY"/>
    <property type="match status" value="1"/>
</dbReference>
<reference evidence="4 5" key="1">
    <citation type="journal article" date="2015" name="Stand. Genomic Sci.">
        <title>Genomic Encyclopedia of Bacterial and Archaeal Type Strains, Phase III: the genomes of soil and plant-associated and newly described type strains.</title>
        <authorList>
            <person name="Whitman W.B."/>
            <person name="Woyke T."/>
            <person name="Klenk H.P."/>
            <person name="Zhou Y."/>
            <person name="Lilburn T.G."/>
            <person name="Beck B.J."/>
            <person name="De Vos P."/>
            <person name="Vandamme P."/>
            <person name="Eisen J.A."/>
            <person name="Garrity G."/>
            <person name="Hugenholtz P."/>
            <person name="Kyrpides N.C."/>
        </authorList>
    </citation>
    <scope>NUCLEOTIDE SEQUENCE [LARGE SCALE GENOMIC DNA]</scope>
    <source>
        <strain evidence="4 5">CGMCC 1.6855</strain>
    </source>
</reference>
<dbReference type="RefSeq" id="WP_145327979.1">
    <property type="nucleotide sequence ID" value="NZ_VLKR01000010.1"/>
</dbReference>
<feature type="modified residue" description="4-aspartylphosphate" evidence="2">
    <location>
        <position position="60"/>
    </location>
</feature>
<dbReference type="AlphaFoldDB" id="A0A562MK58"/>
<dbReference type="GO" id="GO:0003677">
    <property type="term" value="F:DNA binding"/>
    <property type="evidence" value="ECO:0007669"/>
    <property type="project" value="UniProtKB-KW"/>
</dbReference>
<dbReference type="SUPFAM" id="SSF52172">
    <property type="entry name" value="CheY-like"/>
    <property type="match status" value="1"/>
</dbReference>
<dbReference type="EMBL" id="VLKR01000010">
    <property type="protein sequence ID" value="TWI20309.1"/>
    <property type="molecule type" value="Genomic_DNA"/>
</dbReference>
<accession>A0A562MK58</accession>
<dbReference type="InterPro" id="IPR001789">
    <property type="entry name" value="Sig_transdc_resp-reg_receiver"/>
</dbReference>
<organism evidence="4 5">
    <name type="scientific">Sphingobacterium siyangense</name>
    <dbReference type="NCBI Taxonomy" id="459529"/>
    <lineage>
        <taxon>Bacteria</taxon>
        <taxon>Pseudomonadati</taxon>
        <taxon>Bacteroidota</taxon>
        <taxon>Sphingobacteriia</taxon>
        <taxon>Sphingobacteriales</taxon>
        <taxon>Sphingobacteriaceae</taxon>
        <taxon>Sphingobacterium</taxon>
    </lineage>
</organism>
<protein>
    <submittedName>
        <fullName evidence="4">Response regulator receiver domain-containing protein</fullName>
    </submittedName>
</protein>
<dbReference type="InterPro" id="IPR011006">
    <property type="entry name" value="CheY-like_superfamily"/>
</dbReference>
<dbReference type="Pfam" id="PF00072">
    <property type="entry name" value="Response_reg"/>
    <property type="match status" value="1"/>
</dbReference>
<dbReference type="InterPro" id="IPR039420">
    <property type="entry name" value="WalR-like"/>
</dbReference>
<dbReference type="PANTHER" id="PTHR43214:SF39">
    <property type="entry name" value="TRANSCRIPTIONAL REGULATORY PROTEIN DEGU"/>
    <property type="match status" value="1"/>
</dbReference>
<evidence type="ECO:0000259" key="3">
    <source>
        <dbReference type="PROSITE" id="PS50110"/>
    </source>
</evidence>
<dbReference type="PANTHER" id="PTHR43214">
    <property type="entry name" value="TWO-COMPONENT RESPONSE REGULATOR"/>
    <property type="match status" value="1"/>
</dbReference>
<dbReference type="CDD" id="cd17535">
    <property type="entry name" value="REC_NarL-like"/>
    <property type="match status" value="1"/>
</dbReference>
<keyword evidence="1" id="KW-0238">DNA-binding</keyword>
<keyword evidence="2" id="KW-0597">Phosphoprotein</keyword>
<dbReference type="GO" id="GO:0000160">
    <property type="term" value="P:phosphorelay signal transduction system"/>
    <property type="evidence" value="ECO:0007669"/>
    <property type="project" value="InterPro"/>
</dbReference>
<evidence type="ECO:0000313" key="4">
    <source>
        <dbReference type="EMBL" id="TWI20309.1"/>
    </source>
</evidence>
<proteinExistence type="predicted"/>
<gene>
    <name evidence="4" type="ORF">IQ31_02264</name>
</gene>
<dbReference type="Gene3D" id="3.40.50.2300">
    <property type="match status" value="1"/>
</dbReference>
<evidence type="ECO:0000256" key="2">
    <source>
        <dbReference type="PROSITE-ProRule" id="PRU00169"/>
    </source>
</evidence>
<dbReference type="SMART" id="SM00448">
    <property type="entry name" value="REC"/>
    <property type="match status" value="1"/>
</dbReference>
<dbReference type="InterPro" id="IPR058245">
    <property type="entry name" value="NreC/VraR/RcsB-like_REC"/>
</dbReference>
<evidence type="ECO:0000256" key="1">
    <source>
        <dbReference type="ARBA" id="ARBA00023125"/>
    </source>
</evidence>
<name>A0A562MK58_9SPHI</name>
<feature type="domain" description="Response regulatory" evidence="3">
    <location>
        <begin position="8"/>
        <end position="125"/>
    </location>
</feature>